<dbReference type="Pfam" id="PF00989">
    <property type="entry name" value="PAS"/>
    <property type="match status" value="1"/>
</dbReference>
<reference evidence="11 12" key="1">
    <citation type="submission" date="2018-02" db="EMBL/GenBank/DDBJ databases">
        <title>Subsurface microbial communities from deep shales in Ohio and West Virginia, USA.</title>
        <authorList>
            <person name="Wrighton K."/>
        </authorList>
    </citation>
    <scope>NUCLEOTIDE SEQUENCE [LARGE SCALE GENOMIC DNA]</scope>
    <source>
        <strain evidence="11 12">OWC-G53F</strain>
    </source>
</reference>
<dbReference type="InterPro" id="IPR058544">
    <property type="entry name" value="ETR1_N"/>
</dbReference>
<feature type="domain" description="PAS" evidence="9">
    <location>
        <begin position="798"/>
        <end position="853"/>
    </location>
</feature>
<dbReference type="Pfam" id="PF08447">
    <property type="entry name" value="PAS_3"/>
    <property type="match status" value="2"/>
</dbReference>
<dbReference type="Pfam" id="PF00512">
    <property type="entry name" value="HisKA"/>
    <property type="match status" value="1"/>
</dbReference>
<dbReference type="SMART" id="SM00388">
    <property type="entry name" value="HisKA"/>
    <property type="match status" value="1"/>
</dbReference>
<keyword evidence="12" id="KW-1185">Reference proteome</keyword>
<sequence length="1153" mass="129698">MHVLIDFLGKDLIPHNHGPLWSIALLWAHVISDLLAALFFYFIPPILFYFIRQHKEVSYSWPFAMLSGFFIASGTTHLLSVITLWIPLYWLSGQFKILTAIFSVAAALSLLWLVPRFLSAPGMAQLLEETQQKKAAEEALQAANAALQKNIARTQRLLDLSLGGIISIDHNGIVIDWNVQAEHIFGYSREQALGQELAELIVPPAYREPHRQGLSRFMATGSSNIIGIRFEITGLRADASEFPIELTVDVLGQKDGYFYTAYVRDITERKMIEEALRESENKLTAILDNVDAFIYIKDCNYRYQYANQSVRQLFGKAQEDIVGKLDEAFFDQATAEKLRENDRRVIELGECVATEEINSDRENASTRVYFSSKQPLRREDGGIYGLCGVSTDITERKQMENALIESEYRWKFAIEGSGDGLWDWSVENGTVFFSKHWKEMLGFAEDEIGTGLDEWEKRIHPDDKTETIALVQACLEGRAPIYTSEHRIRCKDGYWKWILDRGMVVSRNEDGKPLRMIGTHTDISERKQMEEARKEALDRLQKIASRLPGVIYQYRLRPDGSSCFPFASEAIREIYRISPDEVSEDASKVFAVLHPDDYDGIASAIQKSARNLTPWRHEYRVKFDDGTVRWLLGNALPQREEDGSTLWYGFITDITGHKQMEEKLRDSDAINTSILNSLTSSIVVLDTQGVIIAVNNAWRQFADENGGQNMLGLNYLDACKNTVNQPDGDLAIDAQRGIAAVLAGELETFHLEYPCHSPDQQRWFYMNVAPLQGSRRGAVVSHENITERKKAEDAIQAAAQYARSLIEASLDPLVTISTEGKITDVNTATEQVTGVERDQLIGSDFADYFTDPKKAREGYQRVFSEDFVFDYPLAIRHVSGQITDVLYNASVYHDGKGKVLGVFAAARDITEFKQIEAELTRSNAELEQFAYAVSHDMRQPLRMVTSYLSLIENALSGQLNEETQQFLDFAVNGAKRMDAMILSLLDYSRVGRVFKAKIKLSSKASLDEALAFLNPELSACGGEIKVTGDWPELVASRDELTRLLQNLIANALKYHEENQPPKVHIHGESRAGSLRVEVRDQGIGIEPGQMNRLFKVFSRLQARSRFEGTGVGLALCRKIVEHHGGAIGVESAGDGQGAVFWFELPLVSSVNPA</sequence>
<protein>
    <recommendedName>
        <fullName evidence="2">histidine kinase</fullName>
        <ecNumber evidence="2">2.7.13.3</ecNumber>
    </recommendedName>
</protein>
<dbReference type="InterPro" id="IPR013767">
    <property type="entry name" value="PAS_fold"/>
</dbReference>
<feature type="domain" description="PAC" evidence="10">
    <location>
        <begin position="353"/>
        <end position="405"/>
    </location>
</feature>
<feature type="domain" description="PAC" evidence="10">
    <location>
        <begin position="615"/>
        <end position="666"/>
    </location>
</feature>
<dbReference type="PANTHER" id="PTHR43304:SF1">
    <property type="entry name" value="PAC DOMAIN-CONTAINING PROTEIN"/>
    <property type="match status" value="1"/>
</dbReference>
<feature type="transmembrane region" description="Helical" evidence="7">
    <location>
        <begin position="97"/>
        <end position="114"/>
    </location>
</feature>
<dbReference type="SMART" id="SM00091">
    <property type="entry name" value="PAS"/>
    <property type="match status" value="6"/>
</dbReference>
<keyword evidence="4" id="KW-0808">Transferase</keyword>
<dbReference type="InterPro" id="IPR013655">
    <property type="entry name" value="PAS_fold_3"/>
</dbReference>
<dbReference type="InterPro" id="IPR000700">
    <property type="entry name" value="PAS-assoc_C"/>
</dbReference>
<dbReference type="PROSITE" id="PS50112">
    <property type="entry name" value="PAS"/>
    <property type="match status" value="4"/>
</dbReference>
<dbReference type="InterPro" id="IPR003594">
    <property type="entry name" value="HATPase_dom"/>
</dbReference>
<dbReference type="OrthoDB" id="1931120at2"/>
<evidence type="ECO:0000256" key="1">
    <source>
        <dbReference type="ARBA" id="ARBA00000085"/>
    </source>
</evidence>
<dbReference type="Gene3D" id="1.10.287.130">
    <property type="match status" value="1"/>
</dbReference>
<dbReference type="AlphaFoldDB" id="A0A2S6GED0"/>
<feature type="domain" description="PAC" evidence="10">
    <location>
        <begin position="482"/>
        <end position="535"/>
    </location>
</feature>
<evidence type="ECO:0000256" key="7">
    <source>
        <dbReference type="SAM" id="Phobius"/>
    </source>
</evidence>
<dbReference type="InterPro" id="IPR013656">
    <property type="entry name" value="PAS_4"/>
</dbReference>
<name>A0A2S6GED0_9GAMM</name>
<dbReference type="CDD" id="cd00130">
    <property type="entry name" value="PAS"/>
    <property type="match status" value="5"/>
</dbReference>
<keyword evidence="6" id="KW-0175">Coiled coil</keyword>
<dbReference type="Proteomes" id="UP000238071">
    <property type="component" value="Unassembled WGS sequence"/>
</dbReference>
<keyword evidence="5" id="KW-0418">Kinase</keyword>
<comment type="caution">
    <text evidence="11">The sequence shown here is derived from an EMBL/GenBank/DDBJ whole genome shotgun (WGS) entry which is preliminary data.</text>
</comment>
<dbReference type="RefSeq" id="WP_104425505.1">
    <property type="nucleotide sequence ID" value="NZ_PTIY01000033.1"/>
</dbReference>
<organism evidence="11 12">
    <name type="scientific">Methylobacter tundripaludum</name>
    <dbReference type="NCBI Taxonomy" id="173365"/>
    <lineage>
        <taxon>Bacteria</taxon>
        <taxon>Pseudomonadati</taxon>
        <taxon>Pseudomonadota</taxon>
        <taxon>Gammaproteobacteria</taxon>
        <taxon>Methylococcales</taxon>
        <taxon>Methylococcaceae</taxon>
        <taxon>Methylobacter</taxon>
    </lineage>
</organism>
<dbReference type="SMART" id="SM00086">
    <property type="entry name" value="PAC"/>
    <property type="match status" value="6"/>
</dbReference>
<dbReference type="Pfam" id="PF02518">
    <property type="entry name" value="HATPase_c"/>
    <property type="match status" value="1"/>
</dbReference>
<comment type="catalytic activity">
    <reaction evidence="1">
        <text>ATP + protein L-histidine = ADP + protein N-phospho-L-histidine.</text>
        <dbReference type="EC" id="2.7.13.3"/>
    </reaction>
</comment>
<dbReference type="NCBIfam" id="TIGR00229">
    <property type="entry name" value="sensory_box"/>
    <property type="match status" value="6"/>
</dbReference>
<dbReference type="SUPFAM" id="SSF55785">
    <property type="entry name" value="PYP-like sensor domain (PAS domain)"/>
    <property type="match status" value="6"/>
</dbReference>
<evidence type="ECO:0000256" key="5">
    <source>
        <dbReference type="ARBA" id="ARBA00022777"/>
    </source>
</evidence>
<dbReference type="Pfam" id="PF08448">
    <property type="entry name" value="PAS_4"/>
    <property type="match status" value="3"/>
</dbReference>
<feature type="domain" description="PAC" evidence="10">
    <location>
        <begin position="228"/>
        <end position="278"/>
    </location>
</feature>
<dbReference type="GO" id="GO:0006355">
    <property type="term" value="P:regulation of DNA-templated transcription"/>
    <property type="evidence" value="ECO:0007669"/>
    <property type="project" value="InterPro"/>
</dbReference>
<proteinExistence type="predicted"/>
<dbReference type="CDD" id="cd00082">
    <property type="entry name" value="HisKA"/>
    <property type="match status" value="1"/>
</dbReference>
<feature type="domain" description="PAC" evidence="10">
    <location>
        <begin position="869"/>
        <end position="921"/>
    </location>
</feature>
<feature type="domain" description="PAS" evidence="9">
    <location>
        <begin position="150"/>
        <end position="221"/>
    </location>
</feature>
<dbReference type="InterPro" id="IPR036097">
    <property type="entry name" value="HisK_dim/P_sf"/>
</dbReference>
<feature type="transmembrane region" description="Helical" evidence="7">
    <location>
        <begin position="63"/>
        <end position="91"/>
    </location>
</feature>
<dbReference type="InterPro" id="IPR003661">
    <property type="entry name" value="HisK_dim/P_dom"/>
</dbReference>
<dbReference type="PROSITE" id="PS50113">
    <property type="entry name" value="PAC"/>
    <property type="match status" value="5"/>
</dbReference>
<dbReference type="Gene3D" id="3.30.450.20">
    <property type="entry name" value="PAS domain"/>
    <property type="match status" value="6"/>
</dbReference>
<dbReference type="Gene3D" id="3.30.565.10">
    <property type="entry name" value="Histidine kinase-like ATPase, C-terminal domain"/>
    <property type="match status" value="1"/>
</dbReference>
<evidence type="ECO:0000259" key="10">
    <source>
        <dbReference type="PROSITE" id="PS50113"/>
    </source>
</evidence>
<accession>A0A2S6GED0</accession>
<dbReference type="SUPFAM" id="SSF47384">
    <property type="entry name" value="Homodimeric domain of signal transducing histidine kinase"/>
    <property type="match status" value="1"/>
</dbReference>
<evidence type="ECO:0000256" key="4">
    <source>
        <dbReference type="ARBA" id="ARBA00022679"/>
    </source>
</evidence>
<evidence type="ECO:0000259" key="9">
    <source>
        <dbReference type="PROSITE" id="PS50112"/>
    </source>
</evidence>
<dbReference type="PRINTS" id="PR00344">
    <property type="entry name" value="BCTRLSENSOR"/>
</dbReference>
<feature type="transmembrane region" description="Helical" evidence="7">
    <location>
        <begin position="20"/>
        <end position="51"/>
    </location>
</feature>
<dbReference type="PROSITE" id="PS50109">
    <property type="entry name" value="HIS_KIN"/>
    <property type="match status" value="1"/>
</dbReference>
<evidence type="ECO:0000313" key="12">
    <source>
        <dbReference type="Proteomes" id="UP000238071"/>
    </source>
</evidence>
<dbReference type="Pfam" id="PF25487">
    <property type="entry name" value="ETR1_N"/>
    <property type="match status" value="1"/>
</dbReference>
<dbReference type="InterPro" id="IPR004358">
    <property type="entry name" value="Sig_transdc_His_kin-like_C"/>
</dbReference>
<evidence type="ECO:0000256" key="2">
    <source>
        <dbReference type="ARBA" id="ARBA00012438"/>
    </source>
</evidence>
<keyword evidence="7" id="KW-0812">Transmembrane</keyword>
<evidence type="ECO:0000259" key="8">
    <source>
        <dbReference type="PROSITE" id="PS50109"/>
    </source>
</evidence>
<dbReference type="PANTHER" id="PTHR43304">
    <property type="entry name" value="PHYTOCHROME-LIKE PROTEIN CPH1"/>
    <property type="match status" value="1"/>
</dbReference>
<keyword evidence="7" id="KW-0472">Membrane</keyword>
<feature type="coiled-coil region" evidence="6">
    <location>
        <begin position="126"/>
        <end position="157"/>
    </location>
</feature>
<dbReference type="InterPro" id="IPR035965">
    <property type="entry name" value="PAS-like_dom_sf"/>
</dbReference>
<feature type="domain" description="PAS" evidence="9">
    <location>
        <begin position="566"/>
        <end position="612"/>
    </location>
</feature>
<dbReference type="InterPro" id="IPR001610">
    <property type="entry name" value="PAC"/>
</dbReference>
<evidence type="ECO:0000256" key="6">
    <source>
        <dbReference type="SAM" id="Coils"/>
    </source>
</evidence>
<dbReference type="SUPFAM" id="SSF55874">
    <property type="entry name" value="ATPase domain of HSP90 chaperone/DNA topoisomerase II/histidine kinase"/>
    <property type="match status" value="1"/>
</dbReference>
<dbReference type="InterPro" id="IPR000014">
    <property type="entry name" value="PAS"/>
</dbReference>
<dbReference type="InterPro" id="IPR052162">
    <property type="entry name" value="Sensor_kinase/Photoreceptor"/>
</dbReference>
<feature type="domain" description="PAS" evidence="9">
    <location>
        <begin position="279"/>
        <end position="349"/>
    </location>
</feature>
<dbReference type="SMART" id="SM00387">
    <property type="entry name" value="HATPase_c"/>
    <property type="match status" value="1"/>
</dbReference>
<evidence type="ECO:0000256" key="3">
    <source>
        <dbReference type="ARBA" id="ARBA00022553"/>
    </source>
</evidence>
<dbReference type="InterPro" id="IPR005467">
    <property type="entry name" value="His_kinase_dom"/>
</dbReference>
<feature type="domain" description="Histidine kinase" evidence="8">
    <location>
        <begin position="932"/>
        <end position="1148"/>
    </location>
</feature>
<dbReference type="InterPro" id="IPR036890">
    <property type="entry name" value="HATPase_C_sf"/>
</dbReference>
<dbReference type="GO" id="GO:0000155">
    <property type="term" value="F:phosphorelay sensor kinase activity"/>
    <property type="evidence" value="ECO:0007669"/>
    <property type="project" value="InterPro"/>
</dbReference>
<gene>
    <name evidence="11" type="ORF">B0F88_1336</name>
</gene>
<keyword evidence="7" id="KW-1133">Transmembrane helix</keyword>
<keyword evidence="3" id="KW-0597">Phosphoprotein</keyword>
<dbReference type="EMBL" id="PTIY01000033">
    <property type="protein sequence ID" value="PPK63588.1"/>
    <property type="molecule type" value="Genomic_DNA"/>
</dbReference>
<dbReference type="EC" id="2.7.13.3" evidence="2"/>
<evidence type="ECO:0000313" key="11">
    <source>
        <dbReference type="EMBL" id="PPK63588.1"/>
    </source>
</evidence>